<evidence type="ECO:0000313" key="3">
    <source>
        <dbReference type="Proteomes" id="UP000663828"/>
    </source>
</evidence>
<keyword evidence="1" id="KW-0472">Membrane</keyword>
<keyword evidence="1" id="KW-0812">Transmembrane</keyword>
<comment type="caution">
    <text evidence="2">The sequence shown here is derived from an EMBL/GenBank/DDBJ whole genome shotgun (WGS) entry which is preliminary data.</text>
</comment>
<evidence type="ECO:0000256" key="1">
    <source>
        <dbReference type="SAM" id="Phobius"/>
    </source>
</evidence>
<accession>A0A814U6X4</accession>
<organism evidence="2 3">
    <name type="scientific">Adineta ricciae</name>
    <name type="common">Rotifer</name>
    <dbReference type="NCBI Taxonomy" id="249248"/>
    <lineage>
        <taxon>Eukaryota</taxon>
        <taxon>Metazoa</taxon>
        <taxon>Spiralia</taxon>
        <taxon>Gnathifera</taxon>
        <taxon>Rotifera</taxon>
        <taxon>Eurotatoria</taxon>
        <taxon>Bdelloidea</taxon>
        <taxon>Adinetida</taxon>
        <taxon>Adinetidae</taxon>
        <taxon>Adineta</taxon>
    </lineage>
</organism>
<feature type="transmembrane region" description="Helical" evidence="1">
    <location>
        <begin position="180"/>
        <end position="204"/>
    </location>
</feature>
<evidence type="ECO:0000313" key="2">
    <source>
        <dbReference type="EMBL" id="CAF1170901.1"/>
    </source>
</evidence>
<dbReference type="EMBL" id="CAJNOR010001605">
    <property type="protein sequence ID" value="CAF1170901.1"/>
    <property type="molecule type" value="Genomic_DNA"/>
</dbReference>
<dbReference type="Gene3D" id="2.60.120.260">
    <property type="entry name" value="Galactose-binding domain-like"/>
    <property type="match status" value="1"/>
</dbReference>
<gene>
    <name evidence="2" type="ORF">XAT740_LOCUS22027</name>
</gene>
<reference evidence="2" key="1">
    <citation type="submission" date="2021-02" db="EMBL/GenBank/DDBJ databases">
        <authorList>
            <person name="Nowell W R."/>
        </authorList>
    </citation>
    <scope>NUCLEOTIDE SEQUENCE</scope>
</reference>
<keyword evidence="3" id="KW-1185">Reference proteome</keyword>
<sequence>MKRFPSVKVSKIRRYRSTSYRNVKSTTHNGHVSVNRVHSVITDFNSTQKENRTLVVENVDELSTAPEKVLSVRLNKGSERSPTTSSIVHISRVQPSNAPHATLSLQVKDNRSICSSSPHTQQSRFISNPSPYFSKSTITGSKSTSPSCFADDYRSIYTIGKTKRYKNERLSCYKNCSVRYLLAIGLAILLICGVAIAVPFTIVATNRSTTQTQNTASTTTTATAITTTTTTTVTILTTAATSTTTAATVTITSNLCTSAWTGITMIYHCDNCNQQLSWQQLSFIYVAIANVTRIIFALRRDLGYFGIDSVSIRSTAAPSVELLTNGGFETGTLSSWTLCVQSGAASSGSVESTSSGISYGSYNFTAFAGSFYYLGGATNKTEYLTQTFSSIIGNSYTFSFYYVYSGSGSSSSGDFLLSA</sequence>
<dbReference type="AlphaFoldDB" id="A0A814U6X4"/>
<proteinExistence type="predicted"/>
<name>A0A814U6X4_ADIRI</name>
<keyword evidence="1" id="KW-1133">Transmembrane helix</keyword>
<dbReference type="Proteomes" id="UP000663828">
    <property type="component" value="Unassembled WGS sequence"/>
</dbReference>
<protein>
    <submittedName>
        <fullName evidence="2">Uncharacterized protein</fullName>
    </submittedName>
</protein>